<keyword evidence="2" id="KW-1185">Reference proteome</keyword>
<protein>
    <submittedName>
        <fullName evidence="1">5-formyltetrahydrofolate cyclo-ligase</fullName>
    </submittedName>
</protein>
<accession>A0ABQ3E4L4</accession>
<organism evidence="1 2">
    <name type="scientific">Salinicola rhizosphaerae</name>
    <dbReference type="NCBI Taxonomy" id="1443141"/>
    <lineage>
        <taxon>Bacteria</taxon>
        <taxon>Pseudomonadati</taxon>
        <taxon>Pseudomonadota</taxon>
        <taxon>Gammaproteobacteria</taxon>
        <taxon>Oceanospirillales</taxon>
        <taxon>Halomonadaceae</taxon>
        <taxon>Salinicola</taxon>
    </lineage>
</organism>
<dbReference type="InterPro" id="IPR024185">
    <property type="entry name" value="FTHF_cligase-like_sf"/>
</dbReference>
<dbReference type="RefSeq" id="WP_189445144.1">
    <property type="nucleotide sequence ID" value="NZ_BMZI01000005.1"/>
</dbReference>
<reference evidence="2" key="1">
    <citation type="journal article" date="2019" name="Int. J. Syst. Evol. Microbiol.">
        <title>The Global Catalogue of Microorganisms (GCM) 10K type strain sequencing project: providing services to taxonomists for standard genome sequencing and annotation.</title>
        <authorList>
            <consortium name="The Broad Institute Genomics Platform"/>
            <consortium name="The Broad Institute Genome Sequencing Center for Infectious Disease"/>
            <person name="Wu L."/>
            <person name="Ma J."/>
        </authorList>
    </citation>
    <scope>NUCLEOTIDE SEQUENCE [LARGE SCALE GENOMIC DNA]</scope>
    <source>
        <strain evidence="2">KCTC 32998</strain>
    </source>
</reference>
<dbReference type="SUPFAM" id="SSF100950">
    <property type="entry name" value="NagB/RpiA/CoA transferase-like"/>
    <property type="match status" value="1"/>
</dbReference>
<name>A0ABQ3E4L4_9GAMM</name>
<dbReference type="Proteomes" id="UP000646745">
    <property type="component" value="Unassembled WGS sequence"/>
</dbReference>
<dbReference type="PANTHER" id="PTHR13017">
    <property type="entry name" value="5-FORMYLTETRAHYDROFOLATE CYCLO-LIGASE-RELATED"/>
    <property type="match status" value="1"/>
</dbReference>
<comment type="caution">
    <text evidence="1">The sequence shown here is derived from an EMBL/GenBank/DDBJ whole genome shotgun (WGS) entry which is preliminary data.</text>
</comment>
<proteinExistence type="predicted"/>
<evidence type="ECO:0000313" key="2">
    <source>
        <dbReference type="Proteomes" id="UP000646745"/>
    </source>
</evidence>
<evidence type="ECO:0000313" key="1">
    <source>
        <dbReference type="EMBL" id="GHB25818.1"/>
    </source>
</evidence>
<dbReference type="InterPro" id="IPR037171">
    <property type="entry name" value="NagB/RpiA_transferase-like"/>
</dbReference>
<dbReference type="EMBL" id="BMZI01000005">
    <property type="protein sequence ID" value="GHB25818.1"/>
    <property type="molecule type" value="Genomic_DNA"/>
</dbReference>
<dbReference type="Pfam" id="PF01812">
    <property type="entry name" value="5-FTHF_cyc-lig"/>
    <property type="match status" value="1"/>
</dbReference>
<dbReference type="Gene3D" id="3.40.50.10420">
    <property type="entry name" value="NagB/RpiA/CoA transferase-like"/>
    <property type="match status" value="1"/>
</dbReference>
<dbReference type="PANTHER" id="PTHR13017:SF0">
    <property type="entry name" value="METHENYLTETRAHYDROFOLATE SYNTHASE DOMAIN-CONTAINING PROTEIN"/>
    <property type="match status" value="1"/>
</dbReference>
<dbReference type="InterPro" id="IPR002698">
    <property type="entry name" value="FTHF_cligase"/>
</dbReference>
<sequence>MLAKRALRERIWSQLQAVAIPDSRFHMRFAEFIPDFIGSDVATQRCLDDARFSGARHVFVTPDNSLVGLRQFLIENDVSVVVSTHGMARGFFWIKPGSVPRSEARFAAWLDGLEYFGQPVTLEALSAMGRFDAIVTGASAVTTHGVRFGRGHGFLDLEWLLFAELGIVDDTTPIWTLVHDVQVVEEGLFPSERDVVLDAIATPTRTLEIARETPRPSRIDWRRLDQSRIDAMPPLREWQRALGLA</sequence>
<gene>
    <name evidence="1" type="ORF">GCM10009038_26160</name>
</gene>